<dbReference type="Proteomes" id="UP001177160">
    <property type="component" value="Unassembled WGS sequence"/>
</dbReference>
<gene>
    <name evidence="4" type="ORF">N7548_06660</name>
</gene>
<dbReference type="Pfam" id="PF01510">
    <property type="entry name" value="Amidase_2"/>
    <property type="match status" value="1"/>
</dbReference>
<evidence type="ECO:0000256" key="1">
    <source>
        <dbReference type="SAM" id="SignalP"/>
    </source>
</evidence>
<keyword evidence="5" id="KW-1185">Reference proteome</keyword>
<dbReference type="InterPro" id="IPR036505">
    <property type="entry name" value="Amidase/PGRP_sf"/>
</dbReference>
<dbReference type="PANTHER" id="PTHR23019">
    <property type="entry name" value="NUCLEAR PORE MEMBRANE GLYCOPROTEIN GP210-RELATED"/>
    <property type="match status" value="1"/>
</dbReference>
<feature type="domain" description="BIG2" evidence="2">
    <location>
        <begin position="695"/>
        <end position="770"/>
    </location>
</feature>
<feature type="domain" description="BIG2" evidence="2">
    <location>
        <begin position="100"/>
        <end position="173"/>
    </location>
</feature>
<dbReference type="SMART" id="SM00635">
    <property type="entry name" value="BID_2"/>
    <property type="match status" value="6"/>
</dbReference>
<feature type="domain" description="BIG2" evidence="2">
    <location>
        <begin position="612"/>
        <end position="689"/>
    </location>
</feature>
<feature type="domain" description="N-acetylmuramoyl-L-alanine amidase" evidence="3">
    <location>
        <begin position="850"/>
        <end position="1004"/>
    </location>
</feature>
<dbReference type="CDD" id="cd06583">
    <property type="entry name" value="PGRP"/>
    <property type="match status" value="1"/>
</dbReference>
<dbReference type="InterPro" id="IPR011050">
    <property type="entry name" value="Pectin_lyase_fold/virulence"/>
</dbReference>
<dbReference type="Gene3D" id="2.160.20.10">
    <property type="entry name" value="Single-stranded right-handed beta-helix, Pectin lyase-like"/>
    <property type="match status" value="1"/>
</dbReference>
<organism evidence="4 5">
    <name type="scientific">Paracholeplasma manati</name>
    <dbReference type="NCBI Taxonomy" id="591373"/>
    <lineage>
        <taxon>Bacteria</taxon>
        <taxon>Bacillati</taxon>
        <taxon>Mycoplasmatota</taxon>
        <taxon>Mollicutes</taxon>
        <taxon>Acholeplasmatales</taxon>
        <taxon>Acholeplasmataceae</taxon>
        <taxon>Paracholeplasma</taxon>
    </lineage>
</organism>
<feature type="chain" id="PRO_5046506938" evidence="1">
    <location>
        <begin position="19"/>
        <end position="1076"/>
    </location>
</feature>
<dbReference type="Pfam" id="PF02368">
    <property type="entry name" value="Big_2"/>
    <property type="match status" value="2"/>
</dbReference>
<comment type="caution">
    <text evidence="4">The sequence shown here is derived from an EMBL/GenBank/DDBJ whole genome shotgun (WGS) entry which is preliminary data.</text>
</comment>
<dbReference type="SUPFAM" id="SSF55846">
    <property type="entry name" value="N-acetylmuramoyl-L-alanine amidase-like"/>
    <property type="match status" value="1"/>
</dbReference>
<evidence type="ECO:0000259" key="2">
    <source>
        <dbReference type="SMART" id="SM00635"/>
    </source>
</evidence>
<evidence type="ECO:0000313" key="5">
    <source>
        <dbReference type="Proteomes" id="UP001177160"/>
    </source>
</evidence>
<evidence type="ECO:0000259" key="3">
    <source>
        <dbReference type="SMART" id="SM00644"/>
    </source>
</evidence>
<feature type="domain" description="BIG2" evidence="2">
    <location>
        <begin position="257"/>
        <end position="334"/>
    </location>
</feature>
<feature type="domain" description="BIG2" evidence="2">
    <location>
        <begin position="23"/>
        <end position="94"/>
    </location>
</feature>
<dbReference type="InterPro" id="IPR008964">
    <property type="entry name" value="Invasin/intimin_cell_adhesion"/>
</dbReference>
<dbReference type="SUPFAM" id="SSF49373">
    <property type="entry name" value="Invasin/intimin cell-adhesion fragments"/>
    <property type="match status" value="5"/>
</dbReference>
<accession>A0ABT2Y6Y2</accession>
<dbReference type="RefSeq" id="WP_263608692.1">
    <property type="nucleotide sequence ID" value="NZ_JAOVQM010000005.1"/>
</dbReference>
<dbReference type="EMBL" id="JAOVQM010000005">
    <property type="protein sequence ID" value="MCV2232504.1"/>
    <property type="molecule type" value="Genomic_DNA"/>
</dbReference>
<dbReference type="Gene3D" id="3.40.80.10">
    <property type="entry name" value="Peptidoglycan recognition protein-like"/>
    <property type="match status" value="1"/>
</dbReference>
<name>A0ABT2Y6Y2_9MOLU</name>
<dbReference type="InterPro" id="IPR045197">
    <property type="entry name" value="NUP210-like"/>
</dbReference>
<feature type="domain" description="BIG2" evidence="2">
    <location>
        <begin position="177"/>
        <end position="249"/>
    </location>
</feature>
<dbReference type="SUPFAM" id="SSF51126">
    <property type="entry name" value="Pectin lyase-like"/>
    <property type="match status" value="1"/>
</dbReference>
<dbReference type="PANTHER" id="PTHR23019:SF0">
    <property type="entry name" value="NUCLEAR PORE MEMBRANE GLYCOPROTEIN 210"/>
    <property type="match status" value="1"/>
</dbReference>
<dbReference type="Gene3D" id="2.60.40.1080">
    <property type="match status" value="6"/>
</dbReference>
<dbReference type="PROSITE" id="PS51257">
    <property type="entry name" value="PROKAR_LIPOPROTEIN"/>
    <property type="match status" value="1"/>
</dbReference>
<feature type="signal peptide" evidence="1">
    <location>
        <begin position="1"/>
        <end position="18"/>
    </location>
</feature>
<reference evidence="4" key="1">
    <citation type="submission" date="2022-09" db="EMBL/GenBank/DDBJ databases">
        <title>Novel Mycoplasma species identified in domestic and wild animals.</title>
        <authorList>
            <person name="Volokhov D.V."/>
            <person name="Furtak V.A."/>
            <person name="Zagorodnyaya T.A."/>
        </authorList>
    </citation>
    <scope>NUCLEOTIDE SEQUENCE</scope>
    <source>
        <strain evidence="4">Oakley</strain>
    </source>
</reference>
<dbReference type="InterPro" id="IPR002502">
    <property type="entry name" value="Amidase_domain"/>
</dbReference>
<keyword evidence="1" id="KW-0732">Signal</keyword>
<evidence type="ECO:0000313" key="4">
    <source>
        <dbReference type="EMBL" id="MCV2232504.1"/>
    </source>
</evidence>
<dbReference type="InterPro" id="IPR003343">
    <property type="entry name" value="Big_2"/>
</dbReference>
<proteinExistence type="predicted"/>
<sequence length="1076" mass="118236">MKFKWMAILMLASLFVLTACVDQSYTLDVNQTAVVLTEGETFQLEVDTNDKSGHLVEGFDSTIISISDTRLITALKAGTTVITVKLGSDASITKDITVTVYKSVQIDLTATSFEVMVGNTLPISIEANDDLTYTSSDTNIFTVNATGVITGVAIGSATLTIQSVNNPLVNKTVEIIVSKYINISVDAYDLALLVDDEITIDFEASEDVQITSSDTSIATVNSVGLVKAKAAGTTTIRIASISNPDIYEEITVMVYVMPESITLNGSDELNVNRSQTIQVNILPLLGHPDMVFSSSDESIASFNAENALVGHKVGQVTITVTSRFDNTVKATLVVNVIHNIVVNNVSTATEITHEERNYQLNVDYFKTIQEALDAATPGATIYVLDGTYDEALNIETPVTLMGSSTALSKSIHISADDVTVKGFNFTGEAVIENDVPVKNLKIQQNTFTQLSSSAIVLDNVGTVEISNNTFNNFDFDAINIVHFRGGLLLIKQNTMTQVNYGVRVESENELISNASIEMIWNTISDTTEAVHANVYNTNANTLKAFFRFNKVSNSTMNAYQSEQSNVDFTLNYWGSETPVLSQFSNISEQQLRGFYSQANAVVQEANYNPLIPVQIVITNPIDEMMIGEQYKISFELLPLDMPTNRLGWITSNPNVATVQNGNVNAVKSGEVTITLRSTVDFNVKGTVTFIITTHPGIEISTDTPKNDLLVGETFKLNATPFPYDYSDKPMLWSSSDIEKATVDQTGLVTTLQPGKVVIRVELQEDMNVYQEYTLQVYSALNDGDLMDLLTLSMVSYSTPHEWLVYGTGFNYVDYKYESVSRYLFDGLSINTSKLLPISSGIRPGVKKPAHPDGVPVYNSDYVYWIVVHETANTAPGAGALSHANYLWNAAQAGTVLNTSWHFTMDDKALYQHIPLDEIAYHAGDGSTLPTKNGIYFGGGNRNGIGIETSVAQDGDNYRVWQRTAKLSAQLMKQYNLPLTQLAYHQDFSGKICPQSMIRGGLVPLFEELAEYEYKVEHLRGNANIEFVSDFPEYVDHTGRVIQMPDRAMTVSYTVTITVDNVSTSRTFYTYLPGTVH</sequence>
<dbReference type="SMART" id="SM00644">
    <property type="entry name" value="Ami_2"/>
    <property type="match status" value="1"/>
</dbReference>
<dbReference type="InterPro" id="IPR012334">
    <property type="entry name" value="Pectin_lyas_fold"/>
</dbReference>
<protein>
    <submittedName>
        <fullName evidence="4">Ig-like domain-containing protein</fullName>
    </submittedName>
</protein>